<reference evidence="2 3" key="1">
    <citation type="submission" date="2011-05" db="EMBL/GenBank/DDBJ databases">
        <title>Whole genome shotgun sequence of Gordonia alkanivorans NBRC 16433.</title>
        <authorList>
            <person name="Hosoyama A."/>
            <person name="Nakamura S."/>
            <person name="Takarada H."/>
            <person name="Tsuchikane K."/>
            <person name="Yamazaki S."/>
            <person name="Fujita N."/>
        </authorList>
    </citation>
    <scope>NUCLEOTIDE SEQUENCE [LARGE SCALE GENOMIC DNA]</scope>
    <source>
        <strain evidence="2 3">NBRC 16433</strain>
    </source>
</reference>
<dbReference type="Proteomes" id="UP000003558">
    <property type="component" value="Unassembled WGS sequence"/>
</dbReference>
<sequence length="178" mass="19291">MSFEGQSPQWGYPGFVEASPSDIDEKVTFVPSESSHNDVVSTLFFRPLRRVDDGPNVRIVLCRSEIFSIAPSARGGSQEWRNVHAQWGFPVTIDLTKSGDVLPPADQAGPAPAPGRSVFGSWKVTDFDRLGVRPENSADIVACDALPDNPDIPRIDMYSGPDPVPTLPSYPGWPANGV</sequence>
<proteinExistence type="predicted"/>
<evidence type="ECO:0000313" key="3">
    <source>
        <dbReference type="Proteomes" id="UP000003558"/>
    </source>
</evidence>
<comment type="caution">
    <text evidence="2">The sequence shown here is derived from an EMBL/GenBank/DDBJ whole genome shotgun (WGS) entry which is preliminary data.</text>
</comment>
<dbReference type="AlphaFoldDB" id="F9VR04"/>
<dbReference type="EMBL" id="BACI01000017">
    <property type="protein sequence ID" value="GAA11043.1"/>
    <property type="molecule type" value="Genomic_DNA"/>
</dbReference>
<feature type="region of interest" description="Disordered" evidence="1">
    <location>
        <begin position="159"/>
        <end position="178"/>
    </location>
</feature>
<organism evidence="2 3">
    <name type="scientific">Gordonia alkanivorans NBRC 16433</name>
    <dbReference type="NCBI Taxonomy" id="1027371"/>
    <lineage>
        <taxon>Bacteria</taxon>
        <taxon>Bacillati</taxon>
        <taxon>Actinomycetota</taxon>
        <taxon>Actinomycetes</taxon>
        <taxon>Mycobacteriales</taxon>
        <taxon>Gordoniaceae</taxon>
        <taxon>Gordonia</taxon>
    </lineage>
</organism>
<evidence type="ECO:0000313" key="2">
    <source>
        <dbReference type="EMBL" id="GAA11043.1"/>
    </source>
</evidence>
<name>F9VR04_9ACTN</name>
<accession>F9VR04</accession>
<evidence type="ECO:0000256" key="1">
    <source>
        <dbReference type="SAM" id="MobiDB-lite"/>
    </source>
</evidence>
<gene>
    <name evidence="2" type="ORF">GOALK_017_00270</name>
</gene>
<dbReference type="STRING" id="1027371.GOALK_017_00270"/>
<protein>
    <submittedName>
        <fullName evidence="2">Uncharacterized protein</fullName>
    </submittedName>
</protein>